<proteinExistence type="predicted"/>
<feature type="non-terminal residue" evidence="1">
    <location>
        <position position="1"/>
    </location>
</feature>
<reference evidence="1" key="1">
    <citation type="journal article" date="2014" name="Front. Microbiol.">
        <title>High frequency of phylogenetically diverse reductive dehalogenase-homologous genes in deep subseafloor sedimentary metagenomes.</title>
        <authorList>
            <person name="Kawai M."/>
            <person name="Futagami T."/>
            <person name="Toyoda A."/>
            <person name="Takaki Y."/>
            <person name="Nishi S."/>
            <person name="Hori S."/>
            <person name="Arai W."/>
            <person name="Tsubouchi T."/>
            <person name="Morono Y."/>
            <person name="Uchiyama I."/>
            <person name="Ito T."/>
            <person name="Fujiyama A."/>
            <person name="Inagaki F."/>
            <person name="Takami H."/>
        </authorList>
    </citation>
    <scope>NUCLEOTIDE SEQUENCE</scope>
    <source>
        <strain evidence="1">Expedition CK06-06</strain>
    </source>
</reference>
<protein>
    <submittedName>
        <fullName evidence="1">Uncharacterized protein</fullName>
    </submittedName>
</protein>
<evidence type="ECO:0000313" key="1">
    <source>
        <dbReference type="EMBL" id="GAI34666.1"/>
    </source>
</evidence>
<sequence length="42" mass="4247">SAFIAGDVIKVVDPGMTNYSYVGDGGSPYIPSGSTFSFSLAA</sequence>
<name>X1NWR3_9ZZZZ</name>
<dbReference type="AlphaFoldDB" id="X1NWR3"/>
<organism evidence="1">
    <name type="scientific">marine sediment metagenome</name>
    <dbReference type="NCBI Taxonomy" id="412755"/>
    <lineage>
        <taxon>unclassified sequences</taxon>
        <taxon>metagenomes</taxon>
        <taxon>ecological metagenomes</taxon>
    </lineage>
</organism>
<dbReference type="EMBL" id="BARV01029845">
    <property type="protein sequence ID" value="GAI34666.1"/>
    <property type="molecule type" value="Genomic_DNA"/>
</dbReference>
<accession>X1NWR3</accession>
<comment type="caution">
    <text evidence="1">The sequence shown here is derived from an EMBL/GenBank/DDBJ whole genome shotgun (WGS) entry which is preliminary data.</text>
</comment>
<gene>
    <name evidence="1" type="ORF">S06H3_47508</name>
</gene>